<dbReference type="PANTHER" id="PTHR21567:SF9">
    <property type="entry name" value="CLIP-ASSOCIATING PROTEIN"/>
    <property type="match status" value="1"/>
</dbReference>
<dbReference type="GO" id="GO:0005815">
    <property type="term" value="C:microtubule organizing center"/>
    <property type="evidence" value="ECO:0007669"/>
    <property type="project" value="TreeGrafter"/>
</dbReference>
<feature type="region of interest" description="Disordered" evidence="1">
    <location>
        <begin position="130"/>
        <end position="159"/>
    </location>
</feature>
<dbReference type="GO" id="GO:0090307">
    <property type="term" value="P:mitotic spindle assembly"/>
    <property type="evidence" value="ECO:0007669"/>
    <property type="project" value="TreeGrafter"/>
</dbReference>
<evidence type="ECO:0000256" key="1">
    <source>
        <dbReference type="SAM" id="MobiDB-lite"/>
    </source>
</evidence>
<dbReference type="InterPro" id="IPR016024">
    <property type="entry name" value="ARM-type_fold"/>
</dbReference>
<name>A0A8C4WVA4_EPTBU</name>
<evidence type="ECO:0000313" key="4">
    <source>
        <dbReference type="Proteomes" id="UP000694388"/>
    </source>
</evidence>
<dbReference type="GO" id="GO:0008017">
    <property type="term" value="F:microtubule binding"/>
    <property type="evidence" value="ECO:0007669"/>
    <property type="project" value="TreeGrafter"/>
</dbReference>
<dbReference type="Ensembl" id="ENSEBUT00000013578.1">
    <property type="protein sequence ID" value="ENSEBUP00000013002.1"/>
    <property type="gene ID" value="ENSEBUG00000008234.1"/>
</dbReference>
<dbReference type="SUPFAM" id="SSF48371">
    <property type="entry name" value="ARM repeat"/>
    <property type="match status" value="1"/>
</dbReference>
<dbReference type="GO" id="GO:0005876">
    <property type="term" value="C:spindle microtubule"/>
    <property type="evidence" value="ECO:0007669"/>
    <property type="project" value="TreeGrafter"/>
</dbReference>
<dbReference type="InterPro" id="IPR024395">
    <property type="entry name" value="CLASP_N_dom"/>
</dbReference>
<dbReference type="PANTHER" id="PTHR21567">
    <property type="entry name" value="CLASP"/>
    <property type="match status" value="1"/>
</dbReference>
<feature type="domain" description="CLASP N-terminal" evidence="2">
    <location>
        <begin position="1"/>
        <end position="132"/>
    </location>
</feature>
<dbReference type="GO" id="GO:0000776">
    <property type="term" value="C:kinetochore"/>
    <property type="evidence" value="ECO:0007669"/>
    <property type="project" value="TreeGrafter"/>
</dbReference>
<organism evidence="3 4">
    <name type="scientific">Eptatretus burgeri</name>
    <name type="common">Inshore hagfish</name>
    <dbReference type="NCBI Taxonomy" id="7764"/>
    <lineage>
        <taxon>Eukaryota</taxon>
        <taxon>Metazoa</taxon>
        <taxon>Chordata</taxon>
        <taxon>Craniata</taxon>
        <taxon>Vertebrata</taxon>
        <taxon>Cyclostomata</taxon>
        <taxon>Myxini</taxon>
        <taxon>Myxiniformes</taxon>
        <taxon>Myxinidae</taxon>
        <taxon>Eptatretinae</taxon>
        <taxon>Eptatretus</taxon>
    </lineage>
</organism>
<evidence type="ECO:0000313" key="3">
    <source>
        <dbReference type="Ensembl" id="ENSEBUP00000013002.1"/>
    </source>
</evidence>
<dbReference type="GO" id="GO:0005881">
    <property type="term" value="C:cytoplasmic microtubule"/>
    <property type="evidence" value="ECO:0007669"/>
    <property type="project" value="TreeGrafter"/>
</dbReference>
<dbReference type="Proteomes" id="UP000694388">
    <property type="component" value="Unplaced"/>
</dbReference>
<dbReference type="GO" id="GO:0040001">
    <property type="term" value="P:establishment of mitotic spindle localization"/>
    <property type="evidence" value="ECO:0007669"/>
    <property type="project" value="TreeGrafter"/>
</dbReference>
<dbReference type="GO" id="GO:0072686">
    <property type="term" value="C:mitotic spindle"/>
    <property type="evidence" value="ECO:0007669"/>
    <property type="project" value="TreeGrafter"/>
</dbReference>
<accession>A0A8C4WVA4</accession>
<dbReference type="Gene3D" id="1.25.10.10">
    <property type="entry name" value="Leucine-rich Repeat Variant"/>
    <property type="match status" value="1"/>
</dbReference>
<dbReference type="InterPro" id="IPR011989">
    <property type="entry name" value="ARM-like"/>
</dbReference>
<dbReference type="Pfam" id="PF12348">
    <property type="entry name" value="CLASP_N"/>
    <property type="match status" value="1"/>
</dbReference>
<dbReference type="GeneTree" id="ENSGT00940000154817"/>
<sequence length="159" mass="17414">MAEVLLQSLFNLVPNSARIMASSGVVTLRLVIRHTHASRLIPIITSNSTSKSVALRRRSFACLEQLLQEWPTAPLERHGSTLSGAVKRGISDADSEARMVSRKCYWSLHNQLPSVARALYTSLEQSHQKALQNARGPANGVSLLPHSDRSSSSSQESLK</sequence>
<protein>
    <recommendedName>
        <fullName evidence="2">CLASP N-terminal domain-containing protein</fullName>
    </recommendedName>
</protein>
<evidence type="ECO:0000259" key="2">
    <source>
        <dbReference type="Pfam" id="PF12348"/>
    </source>
</evidence>
<dbReference type="Ensembl" id="ENSEBUT00000013582.1">
    <property type="protein sequence ID" value="ENSEBUP00000013006.1"/>
    <property type="gene ID" value="ENSEBUG00000008234.1"/>
</dbReference>
<proteinExistence type="predicted"/>
<dbReference type="GO" id="GO:0045180">
    <property type="term" value="C:basal cortex"/>
    <property type="evidence" value="ECO:0007669"/>
    <property type="project" value="TreeGrafter"/>
</dbReference>
<keyword evidence="4" id="KW-1185">Reference proteome</keyword>
<dbReference type="AlphaFoldDB" id="A0A8C4WVA4"/>
<feature type="compositionally biased region" description="Low complexity" evidence="1">
    <location>
        <begin position="142"/>
        <end position="159"/>
    </location>
</feature>
<reference evidence="3" key="1">
    <citation type="submission" date="2025-05" db="UniProtKB">
        <authorList>
            <consortium name="Ensembl"/>
        </authorList>
    </citation>
    <scope>IDENTIFICATION</scope>
</reference>